<reference evidence="1" key="3">
    <citation type="submission" date="2025-09" db="UniProtKB">
        <authorList>
            <consortium name="Ensembl"/>
        </authorList>
    </citation>
    <scope>IDENTIFICATION</scope>
</reference>
<reference evidence="1" key="2">
    <citation type="submission" date="2025-08" db="UniProtKB">
        <authorList>
            <consortium name="Ensembl"/>
        </authorList>
    </citation>
    <scope>IDENTIFICATION</scope>
</reference>
<reference evidence="1 2" key="1">
    <citation type="submission" date="2020-10" db="EMBL/GenBank/DDBJ databases">
        <title>Pygocentrus nattereri (red-bellied piranha) genome, fPygNat1, primary haplotype.</title>
        <authorList>
            <person name="Myers G."/>
            <person name="Meyer A."/>
            <person name="Karagic N."/>
            <person name="Pippel M."/>
            <person name="Winkler S."/>
            <person name="Tracey A."/>
            <person name="Wood J."/>
            <person name="Formenti G."/>
            <person name="Howe K."/>
            <person name="Fedrigo O."/>
            <person name="Jarvis E.D."/>
        </authorList>
    </citation>
    <scope>NUCLEOTIDE SEQUENCE [LARGE SCALE GENOMIC DNA]</scope>
</reference>
<name>A0A3B4CDT4_PYGNA</name>
<dbReference type="GeneID" id="108439076"/>
<dbReference type="PANTHER" id="PTHR33443:SF30">
    <property type="entry name" value="SARCOSINE DEHYDROGENASE-2C PROTEIN"/>
    <property type="match status" value="1"/>
</dbReference>
<dbReference type="OMA" id="LWAFQWL"/>
<dbReference type="GeneTree" id="ENSGT00400000022459"/>
<evidence type="ECO:0000313" key="2">
    <source>
        <dbReference type="Proteomes" id="UP001501920"/>
    </source>
</evidence>
<dbReference type="Ensembl" id="ENSPNAT00000015825.2">
    <property type="protein sequence ID" value="ENSPNAP00000009460.1"/>
    <property type="gene ID" value="ENSPNAG00000014943.2"/>
</dbReference>
<dbReference type="OrthoDB" id="266020at2759"/>
<dbReference type="RefSeq" id="XP_017572759.1">
    <property type="nucleotide sequence ID" value="XM_017717270.2"/>
</dbReference>
<proteinExistence type="predicted"/>
<evidence type="ECO:0000313" key="1">
    <source>
        <dbReference type="Ensembl" id="ENSPNAP00000009460.1"/>
    </source>
</evidence>
<dbReference type="Proteomes" id="UP001501920">
    <property type="component" value="Chromosome 12"/>
</dbReference>
<accession>A0A3B4CDT4</accession>
<sequence>MEQNITVIVLSDDDDDEDDDSSVLIVDDGDENRAAAEVPKSSEILDEDLTITYAQKAHVLPHARYDCTIPFCCTEGVVSGPEDNNAAYCEQCFCYVCDKPASTCTFWTIPGFCHCNAHKRSVYWKSLRDRNVMGYLSELNFPFHPQDMDADLRRAEVSLQQFACSLALKYAAYLAGFQDPNRPICSHSADRRKANCKGCSTQEYSYVGVMEHICTFLDEAMKQTPKTCTIMLLGAVKLFITHTSPRNSRLADAVSDVVLRLLWRVTSKVQTLLVDADFPAAFTNQLLQFFQALPLPPDCRWLRNSLNVLPWDDPLLSAVLKGQNVTGERHVRGRRSEALFETIVVIQARVCKLQEENRYRELARYLKVVKSDSIPVLQIMKDWIPLYLCKIGDYNSAVDALFISSCSSSCTASRLSLPQFCAYLRILMSGHAPSDIPRPPQLDFVPRSGVILKSQPDPLQSSDWMPVEGGYSLLKRLEVLKFALRVLHCNSTTFAHPESWVRVLNLDSMSSSNSDGAKESTALAEPDLNFLIRTRDTVMGILTELTRSSRIQIPKSFQKVYPDQAMLLLATQALAARILHSRLCPILSVIMMFKLNPWAVRWLFHSLTVRPNVLQDLLCVVVEELLKEPAQPFLSKEDTLGHSFIASFLCLFFLEQSVVLDPNSYPTSALLVRWNESKYPWQHYLRQQLEFNEAILTQEKHRILQMIRWSLHQQ</sequence>
<protein>
    <submittedName>
        <fullName evidence="1">Uncharacterized protein</fullName>
    </submittedName>
</protein>
<dbReference type="AlphaFoldDB" id="A0A3B4CDT4"/>
<keyword evidence="2" id="KW-1185">Reference proteome</keyword>
<dbReference type="PANTHER" id="PTHR33443">
    <property type="entry name" value="ZGC:112980"/>
    <property type="match status" value="1"/>
</dbReference>
<dbReference type="InterPro" id="IPR053234">
    <property type="entry name" value="RPM1_Interactor"/>
</dbReference>
<organism evidence="1 2">
    <name type="scientific">Pygocentrus nattereri</name>
    <name type="common">Red-bellied piranha</name>
    <dbReference type="NCBI Taxonomy" id="42514"/>
    <lineage>
        <taxon>Eukaryota</taxon>
        <taxon>Metazoa</taxon>
        <taxon>Chordata</taxon>
        <taxon>Craniata</taxon>
        <taxon>Vertebrata</taxon>
        <taxon>Euteleostomi</taxon>
        <taxon>Actinopterygii</taxon>
        <taxon>Neopterygii</taxon>
        <taxon>Teleostei</taxon>
        <taxon>Ostariophysi</taxon>
        <taxon>Characiformes</taxon>
        <taxon>Characoidei</taxon>
        <taxon>Pygocentrus</taxon>
    </lineage>
</organism>